<comment type="caution">
    <text evidence="1">The sequence shown here is derived from an EMBL/GenBank/DDBJ whole genome shotgun (WGS) entry which is preliminary data.</text>
</comment>
<protein>
    <submittedName>
        <fullName evidence="1">Uncharacterized protein</fullName>
    </submittedName>
</protein>
<evidence type="ECO:0000313" key="2">
    <source>
        <dbReference type="Proteomes" id="UP000017174"/>
    </source>
</evidence>
<dbReference type="EMBL" id="AXZG01000006">
    <property type="protein sequence ID" value="ERT67774.1"/>
    <property type="molecule type" value="Genomic_DNA"/>
</dbReference>
<dbReference type="AlphaFoldDB" id="U7V9G2"/>
<dbReference type="HOGENOM" id="CLU_3239103_0_0_11"/>
<reference evidence="1 2" key="1">
    <citation type="submission" date="2013-08" db="EMBL/GenBank/DDBJ databases">
        <authorList>
            <person name="Weinstock G."/>
            <person name="Sodergren E."/>
            <person name="Wylie T."/>
            <person name="Fulton L."/>
            <person name="Fulton R."/>
            <person name="Fronick C."/>
            <person name="O'Laughlin M."/>
            <person name="Godfrey J."/>
            <person name="Miner T."/>
            <person name="Herter B."/>
            <person name="Appelbaum E."/>
            <person name="Cordes M."/>
            <person name="Lek S."/>
            <person name="Wollam A."/>
            <person name="Pepin K.H."/>
            <person name="Palsikar V.B."/>
            <person name="Mitreva M."/>
            <person name="Wilson R.K."/>
        </authorList>
    </citation>
    <scope>NUCLEOTIDE SEQUENCE [LARGE SCALE GENOMIC DNA]</scope>
    <source>
        <strain evidence="1 2">F0184</strain>
    </source>
</reference>
<proteinExistence type="predicted"/>
<evidence type="ECO:0000313" key="1">
    <source>
        <dbReference type="EMBL" id="ERT67774.1"/>
    </source>
</evidence>
<gene>
    <name evidence="1" type="ORF">HMPREF0742_00119</name>
</gene>
<organism evidence="1 2">
    <name type="scientific">Rothia aeria F0184</name>
    <dbReference type="NCBI Taxonomy" id="888019"/>
    <lineage>
        <taxon>Bacteria</taxon>
        <taxon>Bacillati</taxon>
        <taxon>Actinomycetota</taxon>
        <taxon>Actinomycetes</taxon>
        <taxon>Micrococcales</taxon>
        <taxon>Micrococcaceae</taxon>
        <taxon>Rothia</taxon>
    </lineage>
</organism>
<dbReference type="Proteomes" id="UP000017174">
    <property type="component" value="Unassembled WGS sequence"/>
</dbReference>
<accession>U7V9G2</accession>
<sequence length="43" mass="4759">MCAGYRKAFRILLLSVNLLKAAPNKHHTQTPRVVVTGQIICVP</sequence>
<name>U7V9G2_9MICC</name>